<dbReference type="EMBL" id="KQ483429">
    <property type="protein sequence ID" value="KYP52039.1"/>
    <property type="molecule type" value="Genomic_DNA"/>
</dbReference>
<evidence type="ECO:0000313" key="2">
    <source>
        <dbReference type="Proteomes" id="UP000075243"/>
    </source>
</evidence>
<proteinExistence type="predicted"/>
<sequence>ESLDHYILILTIWQRRDALFVPKEIIRINLGLYLNQPVEVILEILYSVNSPFSVAVLTIVVNSQVKILIVEESLSRVLGDKRSHVLVKYSCQVYVVICYLFLLGIGPSIGSQLDEGKELLLMESQPFFHHRD</sequence>
<organism evidence="1 2">
    <name type="scientific">Cajanus cajan</name>
    <name type="common">Pigeon pea</name>
    <name type="synonym">Cajanus indicus</name>
    <dbReference type="NCBI Taxonomy" id="3821"/>
    <lineage>
        <taxon>Eukaryota</taxon>
        <taxon>Viridiplantae</taxon>
        <taxon>Streptophyta</taxon>
        <taxon>Embryophyta</taxon>
        <taxon>Tracheophyta</taxon>
        <taxon>Spermatophyta</taxon>
        <taxon>Magnoliopsida</taxon>
        <taxon>eudicotyledons</taxon>
        <taxon>Gunneridae</taxon>
        <taxon>Pentapetalae</taxon>
        <taxon>rosids</taxon>
        <taxon>fabids</taxon>
        <taxon>Fabales</taxon>
        <taxon>Fabaceae</taxon>
        <taxon>Papilionoideae</taxon>
        <taxon>50 kb inversion clade</taxon>
        <taxon>NPAAA clade</taxon>
        <taxon>indigoferoid/millettioid clade</taxon>
        <taxon>Phaseoleae</taxon>
        <taxon>Cajanus</taxon>
    </lineage>
</organism>
<reference evidence="1" key="1">
    <citation type="journal article" date="2012" name="Nat. Biotechnol.">
        <title>Draft genome sequence of pigeonpea (Cajanus cajan), an orphan legume crop of resource-poor farmers.</title>
        <authorList>
            <person name="Varshney R.K."/>
            <person name="Chen W."/>
            <person name="Li Y."/>
            <person name="Bharti A.K."/>
            <person name="Saxena R.K."/>
            <person name="Schlueter J.A."/>
            <person name="Donoghue M.T."/>
            <person name="Azam S."/>
            <person name="Fan G."/>
            <person name="Whaley A.M."/>
            <person name="Farmer A.D."/>
            <person name="Sheridan J."/>
            <person name="Iwata A."/>
            <person name="Tuteja R."/>
            <person name="Penmetsa R.V."/>
            <person name="Wu W."/>
            <person name="Upadhyaya H.D."/>
            <person name="Yang S.P."/>
            <person name="Shah T."/>
            <person name="Saxena K.B."/>
            <person name="Michael T."/>
            <person name="McCombie W.R."/>
            <person name="Yang B."/>
            <person name="Zhang G."/>
            <person name="Yang H."/>
            <person name="Wang J."/>
            <person name="Spillane C."/>
            <person name="Cook D.R."/>
            <person name="May G.D."/>
            <person name="Xu X."/>
            <person name="Jackson S.A."/>
        </authorList>
    </citation>
    <scope>NUCLEOTIDE SEQUENCE [LARGE SCALE GENOMIC DNA]</scope>
</reference>
<feature type="non-terminal residue" evidence="1">
    <location>
        <position position="1"/>
    </location>
</feature>
<dbReference type="Gramene" id="C.cajan_25663.t">
    <property type="protein sequence ID" value="C.cajan_25663.t.cds1"/>
    <property type="gene ID" value="C.cajan_25663"/>
</dbReference>
<dbReference type="Proteomes" id="UP000075243">
    <property type="component" value="Unassembled WGS sequence"/>
</dbReference>
<gene>
    <name evidence="1" type="ORF">KK1_026120</name>
</gene>
<accession>A0A151SBC6</accession>
<name>A0A151SBC6_CAJCA</name>
<protein>
    <submittedName>
        <fullName evidence="1">Uncharacterized protein</fullName>
    </submittedName>
</protein>
<evidence type="ECO:0000313" key="1">
    <source>
        <dbReference type="EMBL" id="KYP52039.1"/>
    </source>
</evidence>
<dbReference type="AlphaFoldDB" id="A0A151SBC6"/>
<keyword evidence="2" id="KW-1185">Reference proteome</keyword>